<organism evidence="1 2">
    <name type="scientific">Prorocentrum cordatum</name>
    <dbReference type="NCBI Taxonomy" id="2364126"/>
    <lineage>
        <taxon>Eukaryota</taxon>
        <taxon>Sar</taxon>
        <taxon>Alveolata</taxon>
        <taxon>Dinophyceae</taxon>
        <taxon>Prorocentrales</taxon>
        <taxon>Prorocentraceae</taxon>
        <taxon>Prorocentrum</taxon>
    </lineage>
</organism>
<evidence type="ECO:0000313" key="2">
    <source>
        <dbReference type="Proteomes" id="UP001189429"/>
    </source>
</evidence>
<sequence length="112" mass="12661">MMAGCDFLLMPSQDTSRAACPRCTPSSTARCPSCTRQGVSRTIFDSVIGLWDEARDRSTATGFLFAGFDENKFKERLWQALEVYHKKKDPRFDEADAVERHELQLLLAEGAR</sequence>
<protein>
    <submittedName>
        <fullName evidence="1">Uncharacterized protein</fullName>
    </submittedName>
</protein>
<dbReference type="Proteomes" id="UP001189429">
    <property type="component" value="Unassembled WGS sequence"/>
</dbReference>
<comment type="caution">
    <text evidence="1">The sequence shown here is derived from an EMBL/GenBank/DDBJ whole genome shotgun (WGS) entry which is preliminary data.</text>
</comment>
<evidence type="ECO:0000313" key="1">
    <source>
        <dbReference type="EMBL" id="CAK0886209.1"/>
    </source>
</evidence>
<name>A0ABN9WI93_9DINO</name>
<proteinExistence type="predicted"/>
<keyword evidence="2" id="KW-1185">Reference proteome</keyword>
<accession>A0ABN9WI93</accession>
<dbReference type="EMBL" id="CAUYUJ010018771">
    <property type="protein sequence ID" value="CAK0886209.1"/>
    <property type="molecule type" value="Genomic_DNA"/>
</dbReference>
<reference evidence="1" key="1">
    <citation type="submission" date="2023-10" db="EMBL/GenBank/DDBJ databases">
        <authorList>
            <person name="Chen Y."/>
            <person name="Shah S."/>
            <person name="Dougan E. K."/>
            <person name="Thang M."/>
            <person name="Chan C."/>
        </authorList>
    </citation>
    <scope>NUCLEOTIDE SEQUENCE [LARGE SCALE GENOMIC DNA]</scope>
</reference>
<gene>
    <name evidence="1" type="ORF">PCOR1329_LOCUS67617</name>
</gene>